<organism evidence="2 3">
    <name type="scientific">Pseudochryseolinea flava</name>
    <dbReference type="NCBI Taxonomy" id="2059302"/>
    <lineage>
        <taxon>Bacteria</taxon>
        <taxon>Pseudomonadati</taxon>
        <taxon>Bacteroidota</taxon>
        <taxon>Cytophagia</taxon>
        <taxon>Cytophagales</taxon>
        <taxon>Fulvivirgaceae</taxon>
        <taxon>Pseudochryseolinea</taxon>
    </lineage>
</organism>
<dbReference type="OrthoDB" id="676158at2"/>
<keyword evidence="3" id="KW-1185">Reference proteome</keyword>
<dbReference type="AlphaFoldDB" id="A0A364XWY8"/>
<comment type="caution">
    <text evidence="2">The sequence shown here is derived from an EMBL/GenBank/DDBJ whole genome shotgun (WGS) entry which is preliminary data.</text>
</comment>
<dbReference type="Proteomes" id="UP000251889">
    <property type="component" value="Unassembled WGS sequence"/>
</dbReference>
<keyword evidence="1" id="KW-0812">Transmembrane</keyword>
<accession>A0A364XWY8</accession>
<keyword evidence="1" id="KW-0472">Membrane</keyword>
<keyword evidence="1" id="KW-1133">Transmembrane helix</keyword>
<feature type="transmembrane region" description="Helical" evidence="1">
    <location>
        <begin position="115"/>
        <end position="133"/>
    </location>
</feature>
<proteinExistence type="predicted"/>
<reference evidence="2 3" key="1">
    <citation type="submission" date="2018-06" db="EMBL/GenBank/DDBJ databases">
        <title>Chryseolinea flavus sp. nov., a member of the phylum Bacteroidetes isolated from soil.</title>
        <authorList>
            <person name="Li Y."/>
            <person name="Wang J."/>
        </authorList>
    </citation>
    <scope>NUCLEOTIDE SEQUENCE [LARGE SCALE GENOMIC DNA]</scope>
    <source>
        <strain evidence="2 3">SDU1-6</strain>
    </source>
</reference>
<feature type="transmembrane region" description="Helical" evidence="1">
    <location>
        <begin position="88"/>
        <end position="109"/>
    </location>
</feature>
<name>A0A364XWY8_9BACT</name>
<evidence type="ECO:0000256" key="1">
    <source>
        <dbReference type="SAM" id="Phobius"/>
    </source>
</evidence>
<dbReference type="RefSeq" id="WP_112749875.1">
    <property type="nucleotide sequence ID" value="NZ_QMFY01000024.1"/>
</dbReference>
<feature type="transmembrane region" description="Helical" evidence="1">
    <location>
        <begin position="59"/>
        <end position="81"/>
    </location>
</feature>
<gene>
    <name evidence="2" type="ORF">DQQ10_26010</name>
</gene>
<dbReference type="EMBL" id="QMFY01000024">
    <property type="protein sequence ID" value="RAV97929.1"/>
    <property type="molecule type" value="Genomic_DNA"/>
</dbReference>
<protein>
    <submittedName>
        <fullName evidence="2">DoxX family protein</fullName>
    </submittedName>
</protein>
<sequence>MNTKRIKIVEWFLRIAISASFLSAVADRFGLWPKAISAWGKWGNFIVYTKQLVPFLPDVIVPFAGGAATFLEIVLGILLLVDFKTNVVAIISGALLLTFGFSMAIFSSVKAPLDYSVFTAAAACFALSEIVLARSKHRH</sequence>
<feature type="transmembrane region" description="Helical" evidence="1">
    <location>
        <begin position="12"/>
        <end position="32"/>
    </location>
</feature>
<evidence type="ECO:0000313" key="3">
    <source>
        <dbReference type="Proteomes" id="UP000251889"/>
    </source>
</evidence>
<evidence type="ECO:0000313" key="2">
    <source>
        <dbReference type="EMBL" id="RAV97929.1"/>
    </source>
</evidence>